<dbReference type="PANTHER" id="PTHR42878:SF15">
    <property type="entry name" value="BACTERIOPHYTOCHROME"/>
    <property type="match status" value="1"/>
</dbReference>
<dbReference type="EMBL" id="JBHRYJ010000001">
    <property type="protein sequence ID" value="MFC3674520.1"/>
    <property type="molecule type" value="Genomic_DNA"/>
</dbReference>
<dbReference type="GO" id="GO:0005524">
    <property type="term" value="F:ATP binding"/>
    <property type="evidence" value="ECO:0007669"/>
    <property type="project" value="UniProtKB-KW"/>
</dbReference>
<dbReference type="PRINTS" id="PR00344">
    <property type="entry name" value="BCTRLSENSOR"/>
</dbReference>
<comment type="catalytic activity">
    <reaction evidence="1">
        <text>ATP + protein L-histidine = ADP + protein N-phospho-L-histidine.</text>
        <dbReference type="EC" id="2.7.13.3"/>
    </reaction>
</comment>
<dbReference type="InterPro" id="IPR007891">
    <property type="entry name" value="CHASE3"/>
</dbReference>
<feature type="transmembrane region" description="Helical" evidence="7">
    <location>
        <begin position="12"/>
        <end position="31"/>
    </location>
</feature>
<evidence type="ECO:0000256" key="1">
    <source>
        <dbReference type="ARBA" id="ARBA00000085"/>
    </source>
</evidence>
<keyword evidence="7" id="KW-0472">Membrane</keyword>
<sequence>MLRPTARSPLQLALLMAGFAVIAVTSISSIWLTDRINGVSDEVAHSLQVNAALVTYIAALRRAESGQRGYLVTGRQSYLDDYRIGLQRNREIGEQLAGLIAEDPPQREQFLQLQPLVHQKLVELERVVAMKEAGQGVSALALLETDEGLRVMNEISGIIRGMLDEEMQASDNSQRLVDRLNPILFIVNFAGSLTIAALAILALRLIRRNSRDLLSAHAALEQSADRLALANRALEQANTNLEHRVAERTADLSEANEEIQRFAFVVSHDMRTPLVNVMGFTGEIEALKEEIFAGLPADDPARQRQKTELGEAIGFIKASIGKMDRLINAVLRLSRAGQREFHPQEIDLRSLLRGLADQFAHRAQAADCRIEIDDLPQIVSDRLAIEQIFSNLLDNAVKYLRPGVAGEITIRAEDAADTVAIRVGDNGRGIDPRDHERIFELFRRSGDPDQPGEGIGLAHVRIVVRRIGGSIRVSSTPATGTIFTVTLPKQWKAYPEASGRVPERDRIDA</sequence>
<dbReference type="InterPro" id="IPR004358">
    <property type="entry name" value="Sig_transdc_His_kin-like_C"/>
</dbReference>
<keyword evidence="7" id="KW-1133">Transmembrane helix</keyword>
<dbReference type="InterPro" id="IPR003594">
    <property type="entry name" value="HATPase_dom"/>
</dbReference>
<evidence type="ECO:0000313" key="9">
    <source>
        <dbReference type="EMBL" id="MFC3674520.1"/>
    </source>
</evidence>
<dbReference type="EC" id="2.7.13.3" evidence="2"/>
<dbReference type="InterPro" id="IPR036097">
    <property type="entry name" value="HisK_dim/P_sf"/>
</dbReference>
<keyword evidence="3" id="KW-0597">Phosphoprotein</keyword>
<dbReference type="SMART" id="SM00387">
    <property type="entry name" value="HATPase_c"/>
    <property type="match status" value="1"/>
</dbReference>
<feature type="coiled-coil region" evidence="6">
    <location>
        <begin position="217"/>
        <end position="258"/>
    </location>
</feature>
<keyword evidence="4" id="KW-0808">Transferase</keyword>
<evidence type="ECO:0000259" key="8">
    <source>
        <dbReference type="PROSITE" id="PS50109"/>
    </source>
</evidence>
<dbReference type="CDD" id="cd19410">
    <property type="entry name" value="HK9-like_sensor"/>
    <property type="match status" value="1"/>
</dbReference>
<accession>A0ABV7VAT0</accession>
<dbReference type="InterPro" id="IPR005467">
    <property type="entry name" value="His_kinase_dom"/>
</dbReference>
<keyword evidence="7" id="KW-0812">Transmembrane</keyword>
<keyword evidence="10" id="KW-1185">Reference proteome</keyword>
<gene>
    <name evidence="9" type="ORF">ACFOOQ_03135</name>
</gene>
<organism evidence="9 10">
    <name type="scientific">Ferrovibrio xuzhouensis</name>
    <dbReference type="NCBI Taxonomy" id="1576914"/>
    <lineage>
        <taxon>Bacteria</taxon>
        <taxon>Pseudomonadati</taxon>
        <taxon>Pseudomonadota</taxon>
        <taxon>Alphaproteobacteria</taxon>
        <taxon>Rhodospirillales</taxon>
        <taxon>Rhodospirillaceae</taxon>
        <taxon>Ferrovibrio</taxon>
    </lineage>
</organism>
<dbReference type="InterPro" id="IPR003661">
    <property type="entry name" value="HisK_dim/P_dom"/>
</dbReference>
<dbReference type="CDD" id="cd00082">
    <property type="entry name" value="HisKA"/>
    <property type="match status" value="1"/>
</dbReference>
<dbReference type="Pfam" id="PF05227">
    <property type="entry name" value="CHASE3"/>
    <property type="match status" value="1"/>
</dbReference>
<evidence type="ECO:0000256" key="4">
    <source>
        <dbReference type="ARBA" id="ARBA00022679"/>
    </source>
</evidence>
<keyword evidence="6" id="KW-0175">Coiled coil</keyword>
<dbReference type="SMART" id="SM00388">
    <property type="entry name" value="HisKA"/>
    <property type="match status" value="1"/>
</dbReference>
<dbReference type="PROSITE" id="PS50109">
    <property type="entry name" value="HIS_KIN"/>
    <property type="match status" value="1"/>
</dbReference>
<dbReference type="InterPro" id="IPR050351">
    <property type="entry name" value="BphY/WalK/GraS-like"/>
</dbReference>
<evidence type="ECO:0000256" key="2">
    <source>
        <dbReference type="ARBA" id="ARBA00012438"/>
    </source>
</evidence>
<evidence type="ECO:0000256" key="6">
    <source>
        <dbReference type="SAM" id="Coils"/>
    </source>
</evidence>
<evidence type="ECO:0000313" key="10">
    <source>
        <dbReference type="Proteomes" id="UP001595711"/>
    </source>
</evidence>
<dbReference type="SUPFAM" id="SSF47384">
    <property type="entry name" value="Homodimeric domain of signal transducing histidine kinase"/>
    <property type="match status" value="1"/>
</dbReference>
<evidence type="ECO:0000256" key="5">
    <source>
        <dbReference type="ARBA" id="ARBA00022777"/>
    </source>
</evidence>
<dbReference type="RefSeq" id="WP_379721641.1">
    <property type="nucleotide sequence ID" value="NZ_JBHRYJ010000001.1"/>
</dbReference>
<dbReference type="SUPFAM" id="SSF55874">
    <property type="entry name" value="ATPase domain of HSP90 chaperone/DNA topoisomerase II/histidine kinase"/>
    <property type="match status" value="1"/>
</dbReference>
<name>A0ABV7VAT0_9PROT</name>
<keyword evidence="5" id="KW-0418">Kinase</keyword>
<dbReference type="PANTHER" id="PTHR42878">
    <property type="entry name" value="TWO-COMPONENT HISTIDINE KINASE"/>
    <property type="match status" value="1"/>
</dbReference>
<dbReference type="Proteomes" id="UP001595711">
    <property type="component" value="Unassembled WGS sequence"/>
</dbReference>
<keyword evidence="9" id="KW-0067">ATP-binding</keyword>
<dbReference type="InterPro" id="IPR036890">
    <property type="entry name" value="HATPase_C_sf"/>
</dbReference>
<keyword evidence="9" id="KW-0547">Nucleotide-binding</keyword>
<proteinExistence type="predicted"/>
<reference evidence="10" key="1">
    <citation type="journal article" date="2019" name="Int. J. Syst. Evol. Microbiol.">
        <title>The Global Catalogue of Microorganisms (GCM) 10K type strain sequencing project: providing services to taxonomists for standard genome sequencing and annotation.</title>
        <authorList>
            <consortium name="The Broad Institute Genomics Platform"/>
            <consortium name="The Broad Institute Genome Sequencing Center for Infectious Disease"/>
            <person name="Wu L."/>
            <person name="Ma J."/>
        </authorList>
    </citation>
    <scope>NUCLEOTIDE SEQUENCE [LARGE SCALE GENOMIC DNA]</scope>
    <source>
        <strain evidence="10">KCTC 42182</strain>
    </source>
</reference>
<feature type="domain" description="Histidine kinase" evidence="8">
    <location>
        <begin position="265"/>
        <end position="491"/>
    </location>
</feature>
<dbReference type="Pfam" id="PF02518">
    <property type="entry name" value="HATPase_c"/>
    <property type="match status" value="1"/>
</dbReference>
<protein>
    <recommendedName>
        <fullName evidence="2">histidine kinase</fullName>
        <ecNumber evidence="2">2.7.13.3</ecNumber>
    </recommendedName>
</protein>
<feature type="transmembrane region" description="Helical" evidence="7">
    <location>
        <begin position="183"/>
        <end position="206"/>
    </location>
</feature>
<evidence type="ECO:0000256" key="7">
    <source>
        <dbReference type="SAM" id="Phobius"/>
    </source>
</evidence>
<dbReference type="Pfam" id="PF00512">
    <property type="entry name" value="HisKA"/>
    <property type="match status" value="1"/>
</dbReference>
<evidence type="ECO:0000256" key="3">
    <source>
        <dbReference type="ARBA" id="ARBA00022553"/>
    </source>
</evidence>
<dbReference type="Gene3D" id="3.30.565.10">
    <property type="entry name" value="Histidine kinase-like ATPase, C-terminal domain"/>
    <property type="match status" value="1"/>
</dbReference>
<dbReference type="Gene3D" id="1.10.287.130">
    <property type="match status" value="1"/>
</dbReference>
<comment type="caution">
    <text evidence="9">The sequence shown here is derived from an EMBL/GenBank/DDBJ whole genome shotgun (WGS) entry which is preliminary data.</text>
</comment>